<feature type="transmembrane region" description="Helical" evidence="9">
    <location>
        <begin position="43"/>
        <end position="68"/>
    </location>
</feature>
<keyword evidence="5 10" id="KW-0500">Molybdenum</keyword>
<gene>
    <name evidence="12" type="ORF">AS888_08180</name>
</gene>
<keyword evidence="3 9" id="KW-0813">Transport</keyword>
<reference evidence="12 13" key="1">
    <citation type="submission" date="2015-11" db="EMBL/GenBank/DDBJ databases">
        <title>Genome Sequence of Bacillus simplex strain VanAntwerpen2.</title>
        <authorList>
            <person name="Couger M.B."/>
        </authorList>
    </citation>
    <scope>NUCLEOTIDE SEQUENCE [LARGE SCALE GENOMIC DNA]</scope>
    <source>
        <strain evidence="12 13">VanAntwerpen02</strain>
    </source>
</reference>
<sequence length="218" mass="23553">MFQAFLTPVLLSIKITMISGAAVIILGTLAGRLLSLNNFKGKVIVETILMLPLVLPPSVVGFLMLIALGKKSVVGEALELVFRQSILFTWWGAVLASIVVAFPLMYQSAKIGFQGIDHEIEAAARVFGANEWQVFFLISLPLASRAIISGSVLSMARALGEFGATLMVAGNIPGKTQTVPTAIYVAIDTGNMTLAWLWVLLMVVLSFIMLFLVQIKQK</sequence>
<comment type="subcellular location">
    <subcellularLocation>
        <location evidence="1 9">Cell membrane</location>
        <topology evidence="1 9">Multi-pass membrane protein</topology>
    </subcellularLocation>
</comment>
<evidence type="ECO:0000256" key="8">
    <source>
        <dbReference type="ARBA" id="ARBA00023136"/>
    </source>
</evidence>
<keyword evidence="6 9" id="KW-0812">Transmembrane</keyword>
<keyword evidence="4 10" id="KW-1003">Cell membrane</keyword>
<feature type="transmembrane region" description="Helical" evidence="9">
    <location>
        <begin position="134"/>
        <end position="156"/>
    </location>
</feature>
<dbReference type="InterPro" id="IPR000515">
    <property type="entry name" value="MetI-like"/>
</dbReference>
<dbReference type="SUPFAM" id="SSF161098">
    <property type="entry name" value="MetI-like"/>
    <property type="match status" value="1"/>
</dbReference>
<evidence type="ECO:0000256" key="9">
    <source>
        <dbReference type="RuleBase" id="RU363032"/>
    </source>
</evidence>
<dbReference type="NCBIfam" id="TIGR02141">
    <property type="entry name" value="modB_ABC"/>
    <property type="match status" value="1"/>
</dbReference>
<dbReference type="Pfam" id="PF00528">
    <property type="entry name" value="BPD_transp_1"/>
    <property type="match status" value="1"/>
</dbReference>
<dbReference type="PANTHER" id="PTHR30183:SF3">
    <property type="entry name" value="MOLYBDENUM TRANSPORT SYSTEM PERMEASE PROTEIN MODB"/>
    <property type="match status" value="1"/>
</dbReference>
<dbReference type="EMBL" id="LNNH01000039">
    <property type="protein sequence ID" value="KWW15499.1"/>
    <property type="molecule type" value="Genomic_DNA"/>
</dbReference>
<feature type="transmembrane region" description="Helical" evidence="9">
    <location>
        <begin position="195"/>
        <end position="213"/>
    </location>
</feature>
<protein>
    <recommendedName>
        <fullName evidence="10">Molybdenum transport system permease</fullName>
    </recommendedName>
</protein>
<dbReference type="PROSITE" id="PS50928">
    <property type="entry name" value="ABC_TM1"/>
    <property type="match status" value="1"/>
</dbReference>
<organism evidence="12 13">
    <name type="scientific">Peribacillus simplex</name>
    <dbReference type="NCBI Taxonomy" id="1478"/>
    <lineage>
        <taxon>Bacteria</taxon>
        <taxon>Bacillati</taxon>
        <taxon>Bacillota</taxon>
        <taxon>Bacilli</taxon>
        <taxon>Bacillales</taxon>
        <taxon>Bacillaceae</taxon>
        <taxon>Peribacillus</taxon>
    </lineage>
</organism>
<dbReference type="GO" id="GO:0005886">
    <property type="term" value="C:plasma membrane"/>
    <property type="evidence" value="ECO:0007669"/>
    <property type="project" value="UniProtKB-SubCell"/>
</dbReference>
<feature type="transmembrane region" description="Helical" evidence="9">
    <location>
        <begin position="6"/>
        <end position="31"/>
    </location>
</feature>
<evidence type="ECO:0000256" key="1">
    <source>
        <dbReference type="ARBA" id="ARBA00004651"/>
    </source>
</evidence>
<dbReference type="CDD" id="cd06261">
    <property type="entry name" value="TM_PBP2"/>
    <property type="match status" value="1"/>
</dbReference>
<dbReference type="PANTHER" id="PTHR30183">
    <property type="entry name" value="MOLYBDENUM TRANSPORT SYSTEM PERMEASE PROTEIN MODB"/>
    <property type="match status" value="1"/>
</dbReference>
<evidence type="ECO:0000256" key="10">
    <source>
        <dbReference type="RuleBase" id="RU365097"/>
    </source>
</evidence>
<evidence type="ECO:0000313" key="13">
    <source>
        <dbReference type="Proteomes" id="UP000064189"/>
    </source>
</evidence>
<feature type="transmembrane region" description="Helical" evidence="9">
    <location>
        <begin position="88"/>
        <end position="106"/>
    </location>
</feature>
<evidence type="ECO:0000256" key="7">
    <source>
        <dbReference type="ARBA" id="ARBA00022989"/>
    </source>
</evidence>
<keyword evidence="8 9" id="KW-0472">Membrane</keyword>
<feature type="domain" description="ABC transmembrane type-1" evidence="11">
    <location>
        <begin position="9"/>
        <end position="213"/>
    </location>
</feature>
<dbReference type="RefSeq" id="WP_061143587.1">
    <property type="nucleotide sequence ID" value="NZ_LNNH01000039.1"/>
</dbReference>
<evidence type="ECO:0000313" key="12">
    <source>
        <dbReference type="EMBL" id="KWW15499.1"/>
    </source>
</evidence>
<dbReference type="Proteomes" id="UP000064189">
    <property type="component" value="Unassembled WGS sequence"/>
</dbReference>
<evidence type="ECO:0000256" key="6">
    <source>
        <dbReference type="ARBA" id="ARBA00022692"/>
    </source>
</evidence>
<comment type="similarity">
    <text evidence="2 10">Belongs to the binding-protein-dependent transport system permease family. CysTW subfamily.</text>
</comment>
<accession>A0A125QRC0</accession>
<dbReference type="AlphaFoldDB" id="A0A125QRC0"/>
<evidence type="ECO:0000256" key="2">
    <source>
        <dbReference type="ARBA" id="ARBA00007069"/>
    </source>
</evidence>
<dbReference type="InterPro" id="IPR035906">
    <property type="entry name" value="MetI-like_sf"/>
</dbReference>
<dbReference type="Gene3D" id="1.10.3720.10">
    <property type="entry name" value="MetI-like"/>
    <property type="match status" value="1"/>
</dbReference>
<keyword evidence="13" id="KW-1185">Reference proteome</keyword>
<evidence type="ECO:0000256" key="4">
    <source>
        <dbReference type="ARBA" id="ARBA00022475"/>
    </source>
</evidence>
<dbReference type="GO" id="GO:0015098">
    <property type="term" value="F:molybdate ion transmembrane transporter activity"/>
    <property type="evidence" value="ECO:0007669"/>
    <property type="project" value="UniProtKB-UniRule"/>
</dbReference>
<evidence type="ECO:0000259" key="11">
    <source>
        <dbReference type="PROSITE" id="PS50928"/>
    </source>
</evidence>
<proteinExistence type="inferred from homology"/>
<name>A0A125QRC0_9BACI</name>
<comment type="function">
    <text evidence="10">Part of the binding-protein-dependent transport system for molybdenum; probably responsible for the translocation of the substrate across the membrane.</text>
</comment>
<evidence type="ECO:0000256" key="3">
    <source>
        <dbReference type="ARBA" id="ARBA00022448"/>
    </source>
</evidence>
<dbReference type="InterPro" id="IPR011867">
    <property type="entry name" value="ModB_ABC"/>
</dbReference>
<keyword evidence="7 9" id="KW-1133">Transmembrane helix</keyword>
<comment type="caution">
    <text evidence="12">The sequence shown here is derived from an EMBL/GenBank/DDBJ whole genome shotgun (WGS) entry which is preliminary data.</text>
</comment>
<evidence type="ECO:0000256" key="5">
    <source>
        <dbReference type="ARBA" id="ARBA00022505"/>
    </source>
</evidence>